<evidence type="ECO:0000256" key="3">
    <source>
        <dbReference type="SAM" id="MobiDB-lite"/>
    </source>
</evidence>
<evidence type="ECO:0000256" key="2">
    <source>
        <dbReference type="PROSITE-ProRule" id="PRU00047"/>
    </source>
</evidence>
<organism evidence="5 6">
    <name type="scientific">Rhizoctonia solani 123E</name>
    <dbReference type="NCBI Taxonomy" id="1423351"/>
    <lineage>
        <taxon>Eukaryota</taxon>
        <taxon>Fungi</taxon>
        <taxon>Dikarya</taxon>
        <taxon>Basidiomycota</taxon>
        <taxon>Agaricomycotina</taxon>
        <taxon>Agaricomycetes</taxon>
        <taxon>Cantharellales</taxon>
        <taxon>Ceratobasidiaceae</taxon>
        <taxon>Rhizoctonia</taxon>
    </lineage>
</organism>
<reference evidence="5 6" key="1">
    <citation type="submission" date="2013-12" db="EMBL/GenBank/DDBJ databases">
        <authorList>
            <person name="Cubeta M."/>
            <person name="Pakala S."/>
            <person name="Fedorova N."/>
            <person name="Thomas E."/>
            <person name="Dean R."/>
            <person name="Jabaji S."/>
            <person name="Neate S."/>
            <person name="Toda T."/>
            <person name="Tavantzis S."/>
            <person name="Vilgalys R."/>
            <person name="Bharathan N."/>
            <person name="Pakala S."/>
            <person name="Losada L.S."/>
            <person name="Zafar N."/>
            <person name="Nierman W."/>
        </authorList>
    </citation>
    <scope>NUCLEOTIDE SEQUENCE [LARGE SCALE GENOMIC DNA]</scope>
    <source>
        <strain evidence="5 6">123E</strain>
    </source>
</reference>
<dbReference type="AlphaFoldDB" id="A0A074RGC4"/>
<feature type="region of interest" description="Disordered" evidence="3">
    <location>
        <begin position="43"/>
        <end position="96"/>
    </location>
</feature>
<feature type="compositionally biased region" description="Low complexity" evidence="3">
    <location>
        <begin position="57"/>
        <end position="96"/>
    </location>
</feature>
<proteinExistence type="predicted"/>
<dbReference type="GO" id="GO:0006397">
    <property type="term" value="P:mRNA processing"/>
    <property type="evidence" value="ECO:0007669"/>
    <property type="project" value="UniProtKB-KW"/>
</dbReference>
<evidence type="ECO:0000256" key="1">
    <source>
        <dbReference type="ARBA" id="ARBA00022664"/>
    </source>
</evidence>
<feature type="non-terminal residue" evidence="5">
    <location>
        <position position="1"/>
    </location>
</feature>
<dbReference type="PROSITE" id="PS50158">
    <property type="entry name" value="ZF_CCHC"/>
    <property type="match status" value="1"/>
</dbReference>
<dbReference type="HOGENOM" id="CLU_1149581_0_0_1"/>
<dbReference type="SUPFAM" id="SSF57756">
    <property type="entry name" value="Retrovirus zinc finger-like domains"/>
    <property type="match status" value="1"/>
</dbReference>
<dbReference type="InterPro" id="IPR001878">
    <property type="entry name" value="Znf_CCHC"/>
</dbReference>
<dbReference type="Proteomes" id="UP000027456">
    <property type="component" value="Unassembled WGS sequence"/>
</dbReference>
<keyword evidence="2" id="KW-0863">Zinc-finger</keyword>
<dbReference type="EMBL" id="AZST01001484">
    <property type="protein sequence ID" value="KEP45804.1"/>
    <property type="molecule type" value="Genomic_DNA"/>
</dbReference>
<name>A0A074RGC4_9AGAM</name>
<evidence type="ECO:0000313" key="5">
    <source>
        <dbReference type="EMBL" id="KEP45804.1"/>
    </source>
</evidence>
<evidence type="ECO:0000259" key="4">
    <source>
        <dbReference type="PROSITE" id="PS50158"/>
    </source>
</evidence>
<evidence type="ECO:0000313" key="6">
    <source>
        <dbReference type="Proteomes" id="UP000027456"/>
    </source>
</evidence>
<feature type="domain" description="CCHC-type" evidence="4">
    <location>
        <begin position="200"/>
        <end position="215"/>
    </location>
</feature>
<dbReference type="InterPro" id="IPR036875">
    <property type="entry name" value="Znf_CCHC_sf"/>
</dbReference>
<keyword evidence="2" id="KW-0862">Zinc</keyword>
<dbReference type="GO" id="GO:0003676">
    <property type="term" value="F:nucleic acid binding"/>
    <property type="evidence" value="ECO:0007669"/>
    <property type="project" value="InterPro"/>
</dbReference>
<dbReference type="OrthoDB" id="3230509at2759"/>
<gene>
    <name evidence="5" type="ORF">V565_240080</name>
</gene>
<keyword evidence="2" id="KW-0479">Metal-binding</keyword>
<keyword evidence="1" id="KW-0507">mRNA processing</keyword>
<keyword evidence="6" id="KW-1185">Reference proteome</keyword>
<accession>A0A074RGC4</accession>
<protein>
    <recommendedName>
        <fullName evidence="4">CCHC-type domain-containing protein</fullName>
    </recommendedName>
</protein>
<comment type="caution">
    <text evidence="5">The sequence shown here is derived from an EMBL/GenBank/DDBJ whole genome shotgun (WGS) entry which is preliminary data.</text>
</comment>
<dbReference type="GO" id="GO:0008270">
    <property type="term" value="F:zinc ion binding"/>
    <property type="evidence" value="ECO:0007669"/>
    <property type="project" value="UniProtKB-KW"/>
</dbReference>
<sequence length="242" mass="25999">YRRLQCPKKSKCYRDHCQFHPRSHGSRRARTTNTTTSPCYECTEHTSPTRTIYHPPTSIGSTSSTSSSTSSASTTYHSTSPTLHGTSTGNTATTKTTTTISAAPSGKTTTTTERVRFNAGDAVYRLKDGKAQKGVIQSIGQVGKWTTPVVKWNNIDKPENARFNKLKKDNHPVTTTVVKSTAKGPGPMELDGKGMSGITCYRCRGKGHTADVCPSKGISGHEAQIVEVESEEESGKGGAETA</sequence>